<dbReference type="Proteomes" id="UP001465976">
    <property type="component" value="Unassembled WGS sequence"/>
</dbReference>
<proteinExistence type="predicted"/>
<dbReference type="Gene3D" id="2.40.70.10">
    <property type="entry name" value="Acid Proteases"/>
    <property type="match status" value="1"/>
</dbReference>
<sequence length="162" mass="18170">LSRPDRGPPDNRRPLVALIDIKGKPALTLFDSGCTLECISPGFARVANIKVHQLAKQHSLQLGTVGSRAKFNYGTVVDMQYASIAENTYFDIVNIDRYDAIVGTYFMRKHGISLDFENDCIRVKSRPAPTLSVGEGSAELRRRTAMRHEMKSKDFQRDDNPN</sequence>
<accession>A0ABR3EIA4</accession>
<feature type="non-terminal residue" evidence="1">
    <location>
        <position position="1"/>
    </location>
</feature>
<dbReference type="EMBL" id="JBAHYK010005021">
    <property type="protein sequence ID" value="KAL0562616.1"/>
    <property type="molecule type" value="Genomic_DNA"/>
</dbReference>
<comment type="caution">
    <text evidence="1">The sequence shown here is derived from an EMBL/GenBank/DDBJ whole genome shotgun (WGS) entry which is preliminary data.</text>
</comment>
<dbReference type="InterPro" id="IPR021109">
    <property type="entry name" value="Peptidase_aspartic_dom_sf"/>
</dbReference>
<evidence type="ECO:0000313" key="2">
    <source>
        <dbReference type="Proteomes" id="UP001465976"/>
    </source>
</evidence>
<name>A0ABR3EIA4_9AGAR</name>
<evidence type="ECO:0008006" key="3">
    <source>
        <dbReference type="Google" id="ProtNLM"/>
    </source>
</evidence>
<gene>
    <name evidence="1" type="ORF">V5O48_019468</name>
</gene>
<organism evidence="1 2">
    <name type="scientific">Marasmius crinis-equi</name>
    <dbReference type="NCBI Taxonomy" id="585013"/>
    <lineage>
        <taxon>Eukaryota</taxon>
        <taxon>Fungi</taxon>
        <taxon>Dikarya</taxon>
        <taxon>Basidiomycota</taxon>
        <taxon>Agaricomycotina</taxon>
        <taxon>Agaricomycetes</taxon>
        <taxon>Agaricomycetidae</taxon>
        <taxon>Agaricales</taxon>
        <taxon>Marasmiineae</taxon>
        <taxon>Marasmiaceae</taxon>
        <taxon>Marasmius</taxon>
    </lineage>
</organism>
<evidence type="ECO:0000313" key="1">
    <source>
        <dbReference type="EMBL" id="KAL0562616.1"/>
    </source>
</evidence>
<reference evidence="1 2" key="1">
    <citation type="submission" date="2024-02" db="EMBL/GenBank/DDBJ databases">
        <title>A draft genome for the cacao thread blight pathogen Marasmius crinis-equi.</title>
        <authorList>
            <person name="Cohen S.P."/>
            <person name="Baruah I.K."/>
            <person name="Amoako-Attah I."/>
            <person name="Bukari Y."/>
            <person name="Meinhardt L.W."/>
            <person name="Bailey B.A."/>
        </authorList>
    </citation>
    <scope>NUCLEOTIDE SEQUENCE [LARGE SCALE GENOMIC DNA]</scope>
    <source>
        <strain evidence="1 2">GH-76</strain>
    </source>
</reference>
<protein>
    <recommendedName>
        <fullName evidence="3">Gag-pol polyprotein</fullName>
    </recommendedName>
</protein>
<dbReference type="CDD" id="cd00303">
    <property type="entry name" value="retropepsin_like"/>
    <property type="match status" value="1"/>
</dbReference>
<dbReference type="SUPFAM" id="SSF50630">
    <property type="entry name" value="Acid proteases"/>
    <property type="match status" value="1"/>
</dbReference>
<keyword evidence="2" id="KW-1185">Reference proteome</keyword>